<evidence type="ECO:0008006" key="3">
    <source>
        <dbReference type="Google" id="ProtNLM"/>
    </source>
</evidence>
<keyword evidence="1" id="KW-0812">Transmembrane</keyword>
<keyword evidence="1" id="KW-0472">Membrane</keyword>
<dbReference type="AlphaFoldDB" id="A0A6C0I820"/>
<evidence type="ECO:0000313" key="2">
    <source>
        <dbReference type="EMBL" id="QHT88527.1"/>
    </source>
</evidence>
<feature type="transmembrane region" description="Helical" evidence="1">
    <location>
        <begin position="46"/>
        <end position="68"/>
    </location>
</feature>
<feature type="transmembrane region" description="Helical" evidence="1">
    <location>
        <begin position="80"/>
        <end position="100"/>
    </location>
</feature>
<dbReference type="EMBL" id="MN740118">
    <property type="protein sequence ID" value="QHT88527.1"/>
    <property type="molecule type" value="Genomic_DNA"/>
</dbReference>
<reference evidence="2" key="1">
    <citation type="journal article" date="2020" name="Nature">
        <title>Giant virus diversity and host interactions through global metagenomics.</title>
        <authorList>
            <person name="Schulz F."/>
            <person name="Roux S."/>
            <person name="Paez-Espino D."/>
            <person name="Jungbluth S."/>
            <person name="Walsh D.A."/>
            <person name="Denef V.J."/>
            <person name="McMahon K.D."/>
            <person name="Konstantinidis K.T."/>
            <person name="Eloe-Fadrosh E.A."/>
            <person name="Kyrpides N.C."/>
            <person name="Woyke T."/>
        </authorList>
    </citation>
    <scope>NUCLEOTIDE SEQUENCE</scope>
    <source>
        <strain evidence="2">GVMAG-M-3300023184-51</strain>
    </source>
</reference>
<feature type="transmembrane region" description="Helical" evidence="1">
    <location>
        <begin position="15"/>
        <end position="34"/>
    </location>
</feature>
<organism evidence="2">
    <name type="scientific">viral metagenome</name>
    <dbReference type="NCBI Taxonomy" id="1070528"/>
    <lineage>
        <taxon>unclassified sequences</taxon>
        <taxon>metagenomes</taxon>
        <taxon>organismal metagenomes</taxon>
    </lineage>
</organism>
<name>A0A6C0I820_9ZZZZ</name>
<keyword evidence="1" id="KW-1133">Transmembrane helix</keyword>
<accession>A0A6C0I820</accession>
<evidence type="ECO:0000256" key="1">
    <source>
        <dbReference type="SAM" id="Phobius"/>
    </source>
</evidence>
<protein>
    <recommendedName>
        <fullName evidence="3">Transmembrane protein</fullName>
    </recommendedName>
</protein>
<sequence>MAFPNKLSQLCTPSLVYFVISFIGLAMAIVQNLGNKNKYSLGSFSCQVPSCIAVFIVKIVYVLFWTWVLNLMCRDGHVEIAWFLVILPFILLAVIVGLVMMNQHKKTKKDGLQDPKRILR</sequence>
<proteinExistence type="predicted"/>